<comment type="caution">
    <text evidence="1">The sequence shown here is derived from an EMBL/GenBank/DDBJ whole genome shotgun (WGS) entry which is preliminary data.</text>
</comment>
<keyword evidence="2" id="KW-1185">Reference proteome</keyword>
<name>A0ABW4Z5E2_9HYPH</name>
<sequence>MMAKTSIHYLIYTASGTAISGRAFPDNEALAMKKLLVALFLACVPWAAGADPGMSCTRSCESMCMGWATGEQYWQCYGSCVHQCFQNCKKCHPDMVTTLQNRERDGNPVLVATRMLPIKNKGAAERHVDAQRVADDVGTFLEPAPAKEKGGS</sequence>
<accession>A0ABW4Z5E2</accession>
<evidence type="ECO:0000313" key="2">
    <source>
        <dbReference type="Proteomes" id="UP001597299"/>
    </source>
</evidence>
<gene>
    <name evidence="1" type="ORF">ACFSNC_26205</name>
</gene>
<reference evidence="2" key="1">
    <citation type="journal article" date="2019" name="Int. J. Syst. Evol. Microbiol.">
        <title>The Global Catalogue of Microorganisms (GCM) 10K type strain sequencing project: providing services to taxonomists for standard genome sequencing and annotation.</title>
        <authorList>
            <consortium name="The Broad Institute Genomics Platform"/>
            <consortium name="The Broad Institute Genome Sequencing Center for Infectious Disease"/>
            <person name="Wu L."/>
            <person name="Ma J."/>
        </authorList>
    </citation>
    <scope>NUCLEOTIDE SEQUENCE [LARGE SCALE GENOMIC DNA]</scope>
    <source>
        <strain evidence="2">CCM 7435</strain>
    </source>
</reference>
<dbReference type="RefSeq" id="WP_213355284.1">
    <property type="nucleotide sequence ID" value="NZ_JAHBGB010000043.1"/>
</dbReference>
<dbReference type="EMBL" id="JBHUHD010000005">
    <property type="protein sequence ID" value="MFD2143844.1"/>
    <property type="molecule type" value="Genomic_DNA"/>
</dbReference>
<proteinExistence type="predicted"/>
<evidence type="ECO:0000313" key="1">
    <source>
        <dbReference type="EMBL" id="MFD2143844.1"/>
    </source>
</evidence>
<dbReference type="Proteomes" id="UP001597299">
    <property type="component" value="Unassembled WGS sequence"/>
</dbReference>
<organism evidence="1 2">
    <name type="scientific">Ancylobacter oerskovii</name>
    <dbReference type="NCBI Taxonomy" id="459519"/>
    <lineage>
        <taxon>Bacteria</taxon>
        <taxon>Pseudomonadati</taxon>
        <taxon>Pseudomonadota</taxon>
        <taxon>Alphaproteobacteria</taxon>
        <taxon>Hyphomicrobiales</taxon>
        <taxon>Xanthobacteraceae</taxon>
        <taxon>Ancylobacter</taxon>
    </lineage>
</organism>
<protein>
    <submittedName>
        <fullName evidence="1">Uncharacterized protein</fullName>
    </submittedName>
</protein>